<protein>
    <submittedName>
        <fullName evidence="4">S-layer homology domain-containing protein</fullName>
    </submittedName>
</protein>
<evidence type="ECO:0000256" key="1">
    <source>
        <dbReference type="ARBA" id="ARBA00022737"/>
    </source>
</evidence>
<sequence length="922" mass="101989">MYNLKRMKKLFAILTIFVFIAGIASTGAPKVAMAASNDNAASSVDVKKLTSDITDKDTKDAVLRLAAFGIINGMEDGKYHPGDVVTREQFAKILVTSLKMDNAAKAATGRSSFKDVEASRWSAGYISVAAGQGLIKGYPDGTFQPAKQVSYAEAITMLVRALSYRDSFLPGDWPGNYLAKAAEEEITKYVKFNDVSGGANRGDVAILVNNTLDANVVKVDTYEASGTKYYESDKTLLEDKLNITKYENTRIIANNRLDDSLDDNEVSVYFIKDTEDGKYESKDDADFEFIEGFNPETIMGEEVTIYLNDDDEIIYAEREYDDDAKFDYVEGDVAKSGKVDKVSLVKFDDDYEFDDNAVVYVTQGGETTKVTPEDEESGFFNGMVGKVVMKNDKIVFADFMDVTEEIDNWMIVKDNEDGIISGISMDDDSMELDLTEDGNYDGVIILDLEGNILSVDDIEKDNLLYVAKADIDGDDYAIVRVVTNNILEGTLEKVKNDRITIDDKEIKFTKVGSDIRASYSIDDGDTITIFDFDNDPDVQADMEDADNQTIKAYTDAVGRISYFVTEAEAVSGYKYGIVTRIYTDSDKLKIYTVTENGEGDEITYAVEDSDNIEFGIPVDKYGIETSDKATQPIEPGSVVKFKLNKDGEIAEDEIYVFPKPSSPDGTNAWVLTKDFGKDSITAKYNKSGSAESFSVDSSTVIIDAKYLEEAAGSTKLDAKGNFESVDDNFSVIDWEDIAEDDIDTSPFYVFLDDNGVDVKAIVFFGDGVSDAAEDEEAIYVIDKWYKGGDLYAKIQRYGEDVEDIVVDSGSESGFKDERPYIAKVQADGELEVVSGTDFAAYYGIITDKDSSTITVEVYGSGEKTFRINSSTLVYEEDTKKSTSNLHEDDAVYVIVEDGVNARVIERLIDDEKQKVLNNQSPY</sequence>
<dbReference type="Proteomes" id="UP000280960">
    <property type="component" value="Chromosome"/>
</dbReference>
<name>A0A3G2R902_9FIRM</name>
<dbReference type="RefSeq" id="WP_122015583.1">
    <property type="nucleotide sequence ID" value="NZ_CP033169.1"/>
</dbReference>
<feature type="domain" description="SLH" evidence="3">
    <location>
        <begin position="109"/>
        <end position="172"/>
    </location>
</feature>
<evidence type="ECO:0000313" key="5">
    <source>
        <dbReference type="Proteomes" id="UP000280960"/>
    </source>
</evidence>
<feature type="chain" id="PRO_5018136002" evidence="2">
    <location>
        <begin position="35"/>
        <end position="922"/>
    </location>
</feature>
<dbReference type="InterPro" id="IPR051465">
    <property type="entry name" value="Cell_Envelope_Struct_Comp"/>
</dbReference>
<organism evidence="4 5">
    <name type="scientific">Biomaibacter acetigenes</name>
    <dbReference type="NCBI Taxonomy" id="2316383"/>
    <lineage>
        <taxon>Bacteria</taxon>
        <taxon>Bacillati</taxon>
        <taxon>Bacillota</taxon>
        <taxon>Clostridia</taxon>
        <taxon>Thermosediminibacterales</taxon>
        <taxon>Tepidanaerobacteraceae</taxon>
        <taxon>Biomaibacter</taxon>
    </lineage>
</organism>
<evidence type="ECO:0000313" key="4">
    <source>
        <dbReference type="EMBL" id="AYO31941.1"/>
    </source>
</evidence>
<dbReference type="InterPro" id="IPR001119">
    <property type="entry name" value="SLH_dom"/>
</dbReference>
<keyword evidence="5" id="KW-1185">Reference proteome</keyword>
<dbReference type="PROSITE" id="PS51272">
    <property type="entry name" value="SLH"/>
    <property type="match status" value="2"/>
</dbReference>
<feature type="domain" description="SLH" evidence="3">
    <location>
        <begin position="45"/>
        <end position="108"/>
    </location>
</feature>
<dbReference type="PANTHER" id="PTHR43308">
    <property type="entry name" value="OUTER MEMBRANE PROTEIN ALPHA-RELATED"/>
    <property type="match status" value="1"/>
</dbReference>
<evidence type="ECO:0000256" key="2">
    <source>
        <dbReference type="SAM" id="SignalP"/>
    </source>
</evidence>
<reference evidence="4 5" key="1">
    <citation type="submission" date="2018-10" db="EMBL/GenBank/DDBJ databases">
        <authorList>
            <person name="Zhang X."/>
        </authorList>
    </citation>
    <scope>NUCLEOTIDE SEQUENCE [LARGE SCALE GENOMIC DNA]</scope>
    <source>
        <strain evidence="4 5">SK-G1</strain>
    </source>
</reference>
<dbReference type="KEGG" id="bacg:D2962_16220"/>
<gene>
    <name evidence="4" type="ORF">D2962_16220</name>
</gene>
<accession>A0A3G2R902</accession>
<keyword evidence="1" id="KW-0677">Repeat</keyword>
<feature type="signal peptide" evidence="2">
    <location>
        <begin position="1"/>
        <end position="34"/>
    </location>
</feature>
<proteinExistence type="predicted"/>
<keyword evidence="2" id="KW-0732">Signal</keyword>
<evidence type="ECO:0000259" key="3">
    <source>
        <dbReference type="PROSITE" id="PS51272"/>
    </source>
</evidence>
<dbReference type="EMBL" id="CP033169">
    <property type="protein sequence ID" value="AYO31941.1"/>
    <property type="molecule type" value="Genomic_DNA"/>
</dbReference>
<dbReference type="AlphaFoldDB" id="A0A3G2R902"/>
<dbReference type="Pfam" id="PF00395">
    <property type="entry name" value="SLH"/>
    <property type="match status" value="2"/>
</dbReference>